<keyword evidence="1" id="KW-0472">Membrane</keyword>
<accession>A0AAW0IAD0</accession>
<gene>
    <name evidence="2" type="ORF">U0070_016094</name>
</gene>
<dbReference type="EMBL" id="JBBHLL010000181">
    <property type="protein sequence ID" value="KAK7811154.1"/>
    <property type="molecule type" value="Genomic_DNA"/>
</dbReference>
<evidence type="ECO:0000313" key="2">
    <source>
        <dbReference type="EMBL" id="KAK7811154.1"/>
    </source>
</evidence>
<feature type="non-terminal residue" evidence="2">
    <location>
        <position position="268"/>
    </location>
</feature>
<keyword evidence="1" id="KW-1133">Transmembrane helix</keyword>
<feature type="non-terminal residue" evidence="2">
    <location>
        <position position="1"/>
    </location>
</feature>
<feature type="transmembrane region" description="Helical" evidence="1">
    <location>
        <begin position="215"/>
        <end position="237"/>
    </location>
</feature>
<proteinExistence type="predicted"/>
<organism evidence="2 3">
    <name type="scientific">Myodes glareolus</name>
    <name type="common">Bank vole</name>
    <name type="synonym">Clethrionomys glareolus</name>
    <dbReference type="NCBI Taxonomy" id="447135"/>
    <lineage>
        <taxon>Eukaryota</taxon>
        <taxon>Metazoa</taxon>
        <taxon>Chordata</taxon>
        <taxon>Craniata</taxon>
        <taxon>Vertebrata</taxon>
        <taxon>Euteleostomi</taxon>
        <taxon>Mammalia</taxon>
        <taxon>Eutheria</taxon>
        <taxon>Euarchontoglires</taxon>
        <taxon>Glires</taxon>
        <taxon>Rodentia</taxon>
        <taxon>Myomorpha</taxon>
        <taxon>Muroidea</taxon>
        <taxon>Cricetidae</taxon>
        <taxon>Arvicolinae</taxon>
        <taxon>Myodes</taxon>
    </lineage>
</organism>
<keyword evidence="1" id="KW-0812">Transmembrane</keyword>
<reference evidence="2 3" key="1">
    <citation type="journal article" date="2023" name="bioRxiv">
        <title>Conserved and derived expression patterns and positive selection on dental genes reveal complex evolutionary context of ever-growing rodent molars.</title>
        <authorList>
            <person name="Calamari Z.T."/>
            <person name="Song A."/>
            <person name="Cohen E."/>
            <person name="Akter M."/>
            <person name="Roy R.D."/>
            <person name="Hallikas O."/>
            <person name="Christensen M.M."/>
            <person name="Li P."/>
            <person name="Marangoni P."/>
            <person name="Jernvall J."/>
            <person name="Klein O.D."/>
        </authorList>
    </citation>
    <scope>NUCLEOTIDE SEQUENCE [LARGE SCALE GENOMIC DNA]</scope>
    <source>
        <strain evidence="2">V071</strain>
    </source>
</reference>
<evidence type="ECO:0000313" key="3">
    <source>
        <dbReference type="Proteomes" id="UP001488838"/>
    </source>
</evidence>
<dbReference type="Proteomes" id="UP001488838">
    <property type="component" value="Unassembled WGS sequence"/>
</dbReference>
<feature type="transmembrane region" description="Helical" evidence="1">
    <location>
        <begin position="44"/>
        <end position="69"/>
    </location>
</feature>
<sequence length="268" mass="30281">ALESYGVGPSWVVLCEELMEAELVAIVTQTLINISNLYWIRYSIIFTSSLIWTQVLIASLVYTIHFYLLSYHQKQNISFLTRDIIVSPMCENRPIDLSWRDTMLKGTGIPSNIWKMFGEWLDSDNMPQCSEVTPTPELPGPINEAACLETKHVSNAESSPFLEDDKTITQLSEVFLENCQFDTFGDNPLLLQEVDRRPGCSCGTAAPKGLGTMAILWLLLLGGLLTFFLGHFVWAVVKHFLTTEVPSSLKHPVKLRVMHCFMLFLMTL</sequence>
<protein>
    <submittedName>
        <fullName evidence="2">Uncharacterized protein</fullName>
    </submittedName>
</protein>
<keyword evidence="3" id="KW-1185">Reference proteome</keyword>
<dbReference type="AlphaFoldDB" id="A0AAW0IAD0"/>
<name>A0AAW0IAD0_MYOGA</name>
<comment type="caution">
    <text evidence="2">The sequence shown here is derived from an EMBL/GenBank/DDBJ whole genome shotgun (WGS) entry which is preliminary data.</text>
</comment>
<evidence type="ECO:0000256" key="1">
    <source>
        <dbReference type="SAM" id="Phobius"/>
    </source>
</evidence>